<dbReference type="EMBL" id="JACHBR010000001">
    <property type="protein sequence ID" value="MBB5626221.1"/>
    <property type="molecule type" value="Genomic_DNA"/>
</dbReference>
<dbReference type="FunFam" id="2.30.38.10:FF:000001">
    <property type="entry name" value="Non-ribosomal peptide synthetase PvdI"/>
    <property type="match status" value="1"/>
</dbReference>
<comment type="cofactor">
    <cofactor evidence="1">
        <name>pantetheine 4'-phosphate</name>
        <dbReference type="ChEBI" id="CHEBI:47942"/>
    </cofactor>
</comment>
<evidence type="ECO:0000256" key="1">
    <source>
        <dbReference type="ARBA" id="ARBA00001957"/>
    </source>
</evidence>
<dbReference type="InterPro" id="IPR025110">
    <property type="entry name" value="AMP-bd_C"/>
</dbReference>
<dbReference type="Pfam" id="PF13193">
    <property type="entry name" value="AMP-binding_C"/>
    <property type="match status" value="1"/>
</dbReference>
<dbReference type="Pfam" id="PF00501">
    <property type="entry name" value="AMP-binding"/>
    <property type="match status" value="1"/>
</dbReference>
<accession>A0A7W8Z2G1</accession>
<dbReference type="Gene3D" id="3.30.559.10">
    <property type="entry name" value="Chloramphenicol acetyltransferase-like domain"/>
    <property type="match status" value="2"/>
</dbReference>
<protein>
    <submittedName>
        <fullName evidence="5">Amino acid adenylation domain-containing protein</fullName>
    </submittedName>
</protein>
<dbReference type="FunFam" id="3.40.50.980:FF:000001">
    <property type="entry name" value="Non-ribosomal peptide synthetase"/>
    <property type="match status" value="1"/>
</dbReference>
<dbReference type="Proteomes" id="UP000588112">
    <property type="component" value="Unassembled WGS sequence"/>
</dbReference>
<reference evidence="5 6" key="1">
    <citation type="submission" date="2020-08" db="EMBL/GenBank/DDBJ databases">
        <title>Sequencing the genomes of 1000 actinobacteria strains.</title>
        <authorList>
            <person name="Klenk H.-P."/>
        </authorList>
    </citation>
    <scope>NUCLEOTIDE SEQUENCE [LARGE SCALE GENOMIC DNA]</scope>
    <source>
        <strain evidence="5 6">DSM 45790</strain>
    </source>
</reference>
<dbReference type="GO" id="GO:0043041">
    <property type="term" value="P:amino acid activation for nonribosomal peptide biosynthetic process"/>
    <property type="evidence" value="ECO:0007669"/>
    <property type="project" value="TreeGrafter"/>
</dbReference>
<dbReference type="PROSITE" id="PS00455">
    <property type="entry name" value="AMP_BINDING"/>
    <property type="match status" value="1"/>
</dbReference>
<dbReference type="SUPFAM" id="SSF52777">
    <property type="entry name" value="CoA-dependent acyltransferases"/>
    <property type="match status" value="4"/>
</dbReference>
<dbReference type="SUPFAM" id="SSF56801">
    <property type="entry name" value="Acetyl-CoA synthetase-like"/>
    <property type="match status" value="1"/>
</dbReference>
<dbReference type="NCBIfam" id="TIGR01733">
    <property type="entry name" value="AA-adenyl-dom"/>
    <property type="match status" value="1"/>
</dbReference>
<evidence type="ECO:0000259" key="4">
    <source>
        <dbReference type="PROSITE" id="PS50075"/>
    </source>
</evidence>
<dbReference type="InterPro" id="IPR009081">
    <property type="entry name" value="PP-bd_ACP"/>
</dbReference>
<feature type="domain" description="Carrier" evidence="4">
    <location>
        <begin position="997"/>
        <end position="1074"/>
    </location>
</feature>
<dbReference type="GO" id="GO:0005829">
    <property type="term" value="C:cytosol"/>
    <property type="evidence" value="ECO:0007669"/>
    <property type="project" value="TreeGrafter"/>
</dbReference>
<dbReference type="FunFam" id="3.40.50.12780:FF:000012">
    <property type="entry name" value="Non-ribosomal peptide synthetase"/>
    <property type="match status" value="1"/>
</dbReference>
<keyword evidence="6" id="KW-1185">Reference proteome</keyword>
<dbReference type="PANTHER" id="PTHR45527:SF1">
    <property type="entry name" value="FATTY ACID SYNTHASE"/>
    <property type="match status" value="1"/>
</dbReference>
<keyword evidence="2" id="KW-0596">Phosphopantetheine</keyword>
<evidence type="ECO:0000256" key="2">
    <source>
        <dbReference type="ARBA" id="ARBA00022450"/>
    </source>
</evidence>
<dbReference type="InterPro" id="IPR045851">
    <property type="entry name" value="AMP-bd_C_sf"/>
</dbReference>
<dbReference type="Pfam" id="PF00668">
    <property type="entry name" value="Condensation"/>
    <property type="match status" value="2"/>
</dbReference>
<dbReference type="Gene3D" id="3.30.559.30">
    <property type="entry name" value="Nonribosomal peptide synthetase, condensation domain"/>
    <property type="match status" value="2"/>
</dbReference>
<dbReference type="GO" id="GO:0003824">
    <property type="term" value="F:catalytic activity"/>
    <property type="evidence" value="ECO:0007669"/>
    <property type="project" value="InterPro"/>
</dbReference>
<dbReference type="Gene3D" id="3.30.300.30">
    <property type="match status" value="1"/>
</dbReference>
<name>A0A7W8Z2G1_9ACTN</name>
<gene>
    <name evidence="5" type="ORF">BJ981_001920</name>
</gene>
<dbReference type="GO" id="GO:0008610">
    <property type="term" value="P:lipid biosynthetic process"/>
    <property type="evidence" value="ECO:0007669"/>
    <property type="project" value="UniProtKB-ARBA"/>
</dbReference>
<proteinExistence type="predicted"/>
<evidence type="ECO:0000256" key="3">
    <source>
        <dbReference type="ARBA" id="ARBA00022553"/>
    </source>
</evidence>
<dbReference type="InterPro" id="IPR036736">
    <property type="entry name" value="ACP-like_sf"/>
</dbReference>
<dbReference type="SUPFAM" id="SSF47336">
    <property type="entry name" value="ACP-like"/>
    <property type="match status" value="1"/>
</dbReference>
<dbReference type="CDD" id="cd19531">
    <property type="entry name" value="LCL_NRPS-like"/>
    <property type="match status" value="2"/>
</dbReference>
<keyword evidence="3" id="KW-0597">Phosphoprotein</keyword>
<evidence type="ECO:0000313" key="5">
    <source>
        <dbReference type="EMBL" id="MBB5626221.1"/>
    </source>
</evidence>
<dbReference type="GO" id="GO:0044550">
    <property type="term" value="P:secondary metabolite biosynthetic process"/>
    <property type="evidence" value="ECO:0007669"/>
    <property type="project" value="UniProtKB-ARBA"/>
</dbReference>
<dbReference type="InterPro" id="IPR001242">
    <property type="entry name" value="Condensation_dom"/>
</dbReference>
<evidence type="ECO:0000313" key="6">
    <source>
        <dbReference type="Proteomes" id="UP000588112"/>
    </source>
</evidence>
<dbReference type="InterPro" id="IPR023213">
    <property type="entry name" value="CAT-like_dom_sf"/>
</dbReference>
<comment type="caution">
    <text evidence="5">The sequence shown here is derived from an EMBL/GenBank/DDBJ whole genome shotgun (WGS) entry which is preliminary data.</text>
</comment>
<dbReference type="FunFam" id="3.30.300.30:FF:000010">
    <property type="entry name" value="Enterobactin synthetase component F"/>
    <property type="match status" value="1"/>
</dbReference>
<organism evidence="5 6">
    <name type="scientific">Sphaerisporangium krabiense</name>
    <dbReference type="NCBI Taxonomy" id="763782"/>
    <lineage>
        <taxon>Bacteria</taxon>
        <taxon>Bacillati</taxon>
        <taxon>Actinomycetota</taxon>
        <taxon>Actinomycetes</taxon>
        <taxon>Streptosporangiales</taxon>
        <taxon>Streptosporangiaceae</taxon>
        <taxon>Sphaerisporangium</taxon>
    </lineage>
</organism>
<dbReference type="InterPro" id="IPR010071">
    <property type="entry name" value="AA_adenyl_dom"/>
</dbReference>
<dbReference type="GO" id="GO:0031177">
    <property type="term" value="F:phosphopantetheine binding"/>
    <property type="evidence" value="ECO:0007669"/>
    <property type="project" value="TreeGrafter"/>
</dbReference>
<dbReference type="RefSeq" id="WP_184610054.1">
    <property type="nucleotide sequence ID" value="NZ_BOOS01000063.1"/>
</dbReference>
<sequence length="1530" mass="166855">MTHESQEALDRDALFLHLLRSRGLERPSDAPIARSGRKESRLSLAQERMWFLEQLQPGQATYHMPLVFRLDGPLDRGALRAALGDVVARHEVLRSVFPSVDGRSRQVVQEEAVVPWAETDVSGLSWPEVLQAAQEETRAPFDLTAGPLIRVRLLRVSPEAHVVVLTVHHIVFDGWSLGVLTRELAEFFAARTSGRPAVLPELPIQFGDFAEWQHGRLGGEELSGLLDRWRDRLAGAPPVLELPADRPRPAVETHRGTHEPVRIPADVVRGLREVCAREEVTMFMVLLAAFKLLLAKYCVRDDVVVGTPIANRNRAEIEPLIGFFVNTLVMRTDLGGDPTVAELLARVRDTALAAYADQDLPFARLVEELRPERDLSRSPLVQVMFALANTPDQKPELAGLTVEPLDVEPGVAKFDLSAFLRESGDEIDGGLEYSTDLFDRGTVLRFWEHYLTLLRSLVAATPGTRCSRLGVIPDAERRTLLRDRNATGRDWPGERCLHELVEARAARTPEAAAVVFGERTLTYRELDASADRLAARLAELGAGPGVVVGLYFERSPEMVAALLAVLKAGAAYLPLDPAQPSARLAYMLDDAGARLVLTQGHLAGRLPAEVRAFAVDREDLPDAPAPRPAVSPRDLAYVIYTSGSTGTPKGVMIEHRSVVNLIRALTEEAGLTAEDRLLAVTTLAFDIAVLELLGPLSCGACVVLADGSAVTDGRALTRLLERSGATVMQATPSLWRMLLDGGWPGDPGLRVLCGGEALPPELLGRLLPVVGRVWNVYGPTETTVWSLTAVLESSAVSGPVPIGGPIANTRLYVVDADLEPVPLGVPGELLIGGHGVARGYVNLPGLTAERFVPDPFGDEPGGRLYRTGDLARHRPDGSLEFLGRLDHQVKLRGHRIEPGEIENVLLLHPKIGAAAVTLREDRPGEQRLVGYFTTAGSGTPTAELRQWLGERLPEYMVPAILVELDALPMTANGKIDRRTLPAPGRVRPEQLGGAYVAPRSEEERRLVELFADVLDLPAGEVGAEDDFFVLGGQSLLAVALVARVCAAFDVDLPLSALFTARTAAALLPMIRESRPAEAAADDQDFFTIPRAPRDEALALAPAQERLWFFEKLRPGTPAYNEPLAFRLGGRLDAGALRDALGDVVARHEALRTVFPSVGGRPRQVVKDELAVPWSVTDVAGLSWPEVVARAEEETRAPLDLATGPLIRARLLRLSATDHLLVVTVHHIVFDGWSLGVFMRELGEFYAARRSGRAADLPGLPIQYGDFAVWQREWLGDGVLDDLLDYWRDRLAGAPPVLELPADRPRPAVQSHRGTHESLAVPAEVLRDLRELCGREEVTMFMVLLAAFTVLLARYSGQTDVVVGTPAANRNRVEVEPLIGFFVNTLVLRTDLSGDPTATELLDRVRDTALGAYANQDIPYAELVKALRPPRDPSRSPLVQVMFALANTPEHEPEFPGLTVEPVDVEQGVARFDLSLLVKERDDGIAVALEYCVDLFDQDTARRILADYRAIVTGMARTPDAPISRLGGTSA</sequence>
<dbReference type="Gene3D" id="2.30.38.10">
    <property type="entry name" value="Luciferase, Domain 3"/>
    <property type="match status" value="1"/>
</dbReference>
<dbReference type="CDD" id="cd12116">
    <property type="entry name" value="A_NRPS_Ta1_like"/>
    <property type="match status" value="1"/>
</dbReference>
<dbReference type="InterPro" id="IPR020845">
    <property type="entry name" value="AMP-binding_CS"/>
</dbReference>
<dbReference type="FunFam" id="3.30.559.10:FF:000012">
    <property type="entry name" value="Non-ribosomal peptide synthetase"/>
    <property type="match status" value="2"/>
</dbReference>
<dbReference type="PROSITE" id="PS50075">
    <property type="entry name" value="CARRIER"/>
    <property type="match status" value="1"/>
</dbReference>
<dbReference type="Gene3D" id="1.10.1200.10">
    <property type="entry name" value="ACP-like"/>
    <property type="match status" value="1"/>
</dbReference>
<dbReference type="PANTHER" id="PTHR45527">
    <property type="entry name" value="NONRIBOSOMAL PEPTIDE SYNTHETASE"/>
    <property type="match status" value="1"/>
</dbReference>
<dbReference type="Pfam" id="PF00550">
    <property type="entry name" value="PP-binding"/>
    <property type="match status" value="1"/>
</dbReference>
<dbReference type="Gene3D" id="3.40.50.980">
    <property type="match status" value="2"/>
</dbReference>
<dbReference type="InterPro" id="IPR000873">
    <property type="entry name" value="AMP-dep_synth/lig_dom"/>
</dbReference>